<keyword evidence="5" id="KW-0436">Ligase</keyword>
<feature type="domain" description="Mur ligase central" evidence="11">
    <location>
        <begin position="111"/>
        <end position="296"/>
    </location>
</feature>
<dbReference type="HAMAP" id="MF_00046">
    <property type="entry name" value="MurC"/>
    <property type="match status" value="1"/>
</dbReference>
<keyword evidence="4" id="KW-0963">Cytoplasm</keyword>
<keyword evidence="7" id="KW-0067">ATP-binding</keyword>
<dbReference type="PANTHER" id="PTHR43445">
    <property type="entry name" value="UDP-N-ACETYLMURAMATE--L-ALANINE LIGASE-RELATED"/>
    <property type="match status" value="1"/>
</dbReference>
<sequence>MKITNNEVIHFVGIGGIGMSGLAQIMHNMGFIVQGSDLSQSKNTDRLRKFGIKIFIGHKKRNIKKVTMLVISSAIKKNNVEYLLAKKKKIPIHKRGKMLANIISLKKNIVIAGSHGKTTTTSLISSILFAAKLDPTIINGGIINFLKNSAKLGKSDWCVVESDESDGSFLKIPVTYSVVTNIDKEHLDFYKKLAVLQKSFQLFVEKTPSLGKSIICKDDCNNKVLIKNLKINNYLTYGFDKNSNFQINNVRKKLNNSSFNIKLNLVGKIKKNLKNLQIPLLGNHNIKNATAAVAVALSLGIKINIIKNALKNFEGVQRRFNKIFSYKKIDFYDDYAHHPTEIHSLLDGIRSVHRSRKIISVFQPHRFSRVRLLKKEFAKAFKLCDEVVLCPVYSAGEKINKYFDYHSFGKLIVKKSNVTVAILKSENDLLNYFKKNLFDNELVVCMGAGSISSWIKSISKKL</sequence>
<evidence type="ECO:0000256" key="3">
    <source>
        <dbReference type="ARBA" id="ARBA00012211"/>
    </source>
</evidence>
<evidence type="ECO:0000256" key="5">
    <source>
        <dbReference type="ARBA" id="ARBA00022598"/>
    </source>
</evidence>
<dbReference type="NCBIfam" id="TIGR01082">
    <property type="entry name" value="murC"/>
    <property type="match status" value="1"/>
</dbReference>
<dbReference type="Pfam" id="PF01225">
    <property type="entry name" value="Mur_ligase"/>
    <property type="match status" value="1"/>
</dbReference>
<evidence type="ECO:0000256" key="2">
    <source>
        <dbReference type="ARBA" id="ARBA00004752"/>
    </source>
</evidence>
<evidence type="ECO:0000256" key="6">
    <source>
        <dbReference type="ARBA" id="ARBA00022741"/>
    </source>
</evidence>
<dbReference type="InterPro" id="IPR036615">
    <property type="entry name" value="Mur_ligase_C_dom_sf"/>
</dbReference>
<name>A0A381Y9L2_9ZZZZ</name>
<dbReference type="GO" id="GO:0005524">
    <property type="term" value="F:ATP binding"/>
    <property type="evidence" value="ECO:0007669"/>
    <property type="project" value="UniProtKB-KW"/>
</dbReference>
<dbReference type="SUPFAM" id="SSF51984">
    <property type="entry name" value="MurCD N-terminal domain"/>
    <property type="match status" value="1"/>
</dbReference>
<dbReference type="Pfam" id="PF02875">
    <property type="entry name" value="Mur_ligase_C"/>
    <property type="match status" value="1"/>
</dbReference>
<dbReference type="InterPro" id="IPR050061">
    <property type="entry name" value="MurCDEF_pg_biosynth"/>
</dbReference>
<dbReference type="EC" id="6.3.2.8" evidence="3"/>
<dbReference type="InterPro" id="IPR004101">
    <property type="entry name" value="Mur_ligase_C"/>
</dbReference>
<evidence type="ECO:0000256" key="4">
    <source>
        <dbReference type="ARBA" id="ARBA00022490"/>
    </source>
</evidence>
<dbReference type="AlphaFoldDB" id="A0A381Y9L2"/>
<dbReference type="SUPFAM" id="SSF53623">
    <property type="entry name" value="MurD-like peptide ligases, catalytic domain"/>
    <property type="match status" value="1"/>
</dbReference>
<feature type="domain" description="Mur ligase N-terminal catalytic" evidence="9">
    <location>
        <begin position="9"/>
        <end position="105"/>
    </location>
</feature>
<dbReference type="UniPathway" id="UPA00219"/>
<dbReference type="Gene3D" id="3.40.1190.10">
    <property type="entry name" value="Mur-like, catalytic domain"/>
    <property type="match status" value="1"/>
</dbReference>
<dbReference type="EMBL" id="UINC01017593">
    <property type="protein sequence ID" value="SVA73107.1"/>
    <property type="molecule type" value="Genomic_DNA"/>
</dbReference>
<dbReference type="SUPFAM" id="SSF53244">
    <property type="entry name" value="MurD-like peptide ligases, peptide-binding domain"/>
    <property type="match status" value="1"/>
</dbReference>
<evidence type="ECO:0000256" key="7">
    <source>
        <dbReference type="ARBA" id="ARBA00022840"/>
    </source>
</evidence>
<protein>
    <recommendedName>
        <fullName evidence="3">UDP-N-acetylmuramate--L-alanine ligase</fullName>
        <ecNumber evidence="3">6.3.2.8</ecNumber>
    </recommendedName>
</protein>
<evidence type="ECO:0000313" key="12">
    <source>
        <dbReference type="EMBL" id="SVA73107.1"/>
    </source>
</evidence>
<dbReference type="GO" id="GO:0005737">
    <property type="term" value="C:cytoplasm"/>
    <property type="evidence" value="ECO:0007669"/>
    <property type="project" value="UniProtKB-SubCell"/>
</dbReference>
<accession>A0A381Y9L2</accession>
<evidence type="ECO:0000259" key="10">
    <source>
        <dbReference type="Pfam" id="PF02875"/>
    </source>
</evidence>
<dbReference type="PANTHER" id="PTHR43445:SF3">
    <property type="entry name" value="UDP-N-ACETYLMURAMATE--L-ALANINE LIGASE"/>
    <property type="match status" value="1"/>
</dbReference>
<evidence type="ECO:0000256" key="8">
    <source>
        <dbReference type="ARBA" id="ARBA00047833"/>
    </source>
</evidence>
<dbReference type="InterPro" id="IPR013221">
    <property type="entry name" value="Mur_ligase_cen"/>
</dbReference>
<dbReference type="InterPro" id="IPR005758">
    <property type="entry name" value="UDP-N-AcMur_Ala_ligase_MurC"/>
</dbReference>
<evidence type="ECO:0000259" key="9">
    <source>
        <dbReference type="Pfam" id="PF01225"/>
    </source>
</evidence>
<evidence type="ECO:0000259" key="11">
    <source>
        <dbReference type="Pfam" id="PF08245"/>
    </source>
</evidence>
<comment type="pathway">
    <text evidence="2">Cell wall biogenesis; peptidoglycan biosynthesis.</text>
</comment>
<dbReference type="InterPro" id="IPR036565">
    <property type="entry name" value="Mur-like_cat_sf"/>
</dbReference>
<keyword evidence="6" id="KW-0547">Nucleotide-binding</keyword>
<organism evidence="12">
    <name type="scientific">marine metagenome</name>
    <dbReference type="NCBI Taxonomy" id="408172"/>
    <lineage>
        <taxon>unclassified sequences</taxon>
        <taxon>metagenomes</taxon>
        <taxon>ecological metagenomes</taxon>
    </lineage>
</organism>
<gene>
    <name evidence="12" type="ORF">METZ01_LOCUS125961</name>
</gene>
<dbReference type="GO" id="GO:0009252">
    <property type="term" value="P:peptidoglycan biosynthetic process"/>
    <property type="evidence" value="ECO:0007669"/>
    <property type="project" value="UniProtKB-UniPathway"/>
</dbReference>
<dbReference type="Gene3D" id="3.40.50.720">
    <property type="entry name" value="NAD(P)-binding Rossmann-like Domain"/>
    <property type="match status" value="1"/>
</dbReference>
<feature type="domain" description="Mur ligase C-terminal" evidence="10">
    <location>
        <begin position="318"/>
        <end position="449"/>
    </location>
</feature>
<proteinExistence type="inferred from homology"/>
<reference evidence="12" key="1">
    <citation type="submission" date="2018-05" db="EMBL/GenBank/DDBJ databases">
        <authorList>
            <person name="Lanie J.A."/>
            <person name="Ng W.-L."/>
            <person name="Kazmierczak K.M."/>
            <person name="Andrzejewski T.M."/>
            <person name="Davidsen T.M."/>
            <person name="Wayne K.J."/>
            <person name="Tettelin H."/>
            <person name="Glass J.I."/>
            <person name="Rusch D."/>
            <person name="Podicherti R."/>
            <person name="Tsui H.-C.T."/>
            <person name="Winkler M.E."/>
        </authorList>
    </citation>
    <scope>NUCLEOTIDE SEQUENCE</scope>
</reference>
<evidence type="ECO:0000256" key="1">
    <source>
        <dbReference type="ARBA" id="ARBA00004496"/>
    </source>
</evidence>
<comment type="subcellular location">
    <subcellularLocation>
        <location evidence="1">Cytoplasm</location>
    </subcellularLocation>
</comment>
<dbReference type="InterPro" id="IPR000713">
    <property type="entry name" value="Mur_ligase_N"/>
</dbReference>
<dbReference type="Pfam" id="PF08245">
    <property type="entry name" value="Mur_ligase_M"/>
    <property type="match status" value="1"/>
</dbReference>
<comment type="catalytic activity">
    <reaction evidence="8">
        <text>UDP-N-acetyl-alpha-D-muramate + L-alanine + ATP = UDP-N-acetyl-alpha-D-muramoyl-L-alanine + ADP + phosphate + H(+)</text>
        <dbReference type="Rhea" id="RHEA:23372"/>
        <dbReference type="ChEBI" id="CHEBI:15378"/>
        <dbReference type="ChEBI" id="CHEBI:30616"/>
        <dbReference type="ChEBI" id="CHEBI:43474"/>
        <dbReference type="ChEBI" id="CHEBI:57972"/>
        <dbReference type="ChEBI" id="CHEBI:70757"/>
        <dbReference type="ChEBI" id="CHEBI:83898"/>
        <dbReference type="ChEBI" id="CHEBI:456216"/>
        <dbReference type="EC" id="6.3.2.8"/>
    </reaction>
</comment>
<dbReference type="GO" id="GO:0008763">
    <property type="term" value="F:UDP-N-acetylmuramate-L-alanine ligase activity"/>
    <property type="evidence" value="ECO:0007669"/>
    <property type="project" value="UniProtKB-EC"/>
</dbReference>
<dbReference type="Gene3D" id="3.90.190.20">
    <property type="entry name" value="Mur ligase, C-terminal domain"/>
    <property type="match status" value="1"/>
</dbReference>